<dbReference type="SUPFAM" id="SSF53474">
    <property type="entry name" value="alpha/beta-Hydrolases"/>
    <property type="match status" value="1"/>
</dbReference>
<gene>
    <name evidence="3" type="ORF">SAMN05660657_04453</name>
</gene>
<dbReference type="Pfam" id="PF20248">
    <property type="entry name" value="DUF6603"/>
    <property type="match status" value="1"/>
</dbReference>
<accession>A0A1I7CGK5</accession>
<dbReference type="InterPro" id="IPR029058">
    <property type="entry name" value="AB_hydrolase_fold"/>
</dbReference>
<dbReference type="RefSeq" id="WP_139245980.1">
    <property type="nucleotide sequence ID" value="NZ_FPBA01000021.1"/>
</dbReference>
<organism evidence="3 4">
    <name type="scientific">Geodermatophilus amargosae</name>
    <dbReference type="NCBI Taxonomy" id="1296565"/>
    <lineage>
        <taxon>Bacteria</taxon>
        <taxon>Bacillati</taxon>
        <taxon>Actinomycetota</taxon>
        <taxon>Actinomycetes</taxon>
        <taxon>Geodermatophilales</taxon>
        <taxon>Geodermatophilaceae</taxon>
        <taxon>Geodermatophilus</taxon>
    </lineage>
</organism>
<evidence type="ECO:0000259" key="2">
    <source>
        <dbReference type="Pfam" id="PF20248"/>
    </source>
</evidence>
<dbReference type="OrthoDB" id="535891at2"/>
<dbReference type="Proteomes" id="UP000199546">
    <property type="component" value="Unassembled WGS sequence"/>
</dbReference>
<feature type="domain" description="DUF6603" evidence="2">
    <location>
        <begin position="2143"/>
        <end position="2621"/>
    </location>
</feature>
<proteinExistence type="predicted"/>
<reference evidence="4" key="1">
    <citation type="submission" date="2016-10" db="EMBL/GenBank/DDBJ databases">
        <authorList>
            <person name="Varghese N."/>
            <person name="Submissions S."/>
        </authorList>
    </citation>
    <scope>NUCLEOTIDE SEQUENCE [LARGE SCALE GENOMIC DNA]</scope>
    <source>
        <strain evidence="4">DSM 46136</strain>
    </source>
</reference>
<sequence length="3090" mass="309084">MALDAVTAAGTALGVLVNGRISADFFADPAGHVGRLLSDRAQRTALLELLPALLPSTGPAGARYVLVQEGPLQVLITVDSSDLPAAPVVVLGVAAELVDRTDGVTVSLAVPLVRGSGNTAVSVAASVEVPARLEVRLELPGAVGTVAAGAELVAPPHADRCRFVLRIERPGAPVVEFDPLSGAAVGTLLAGVVQLLLGFVGPEVPEQVRIVAAHLPGLLGLGDDVPPLPLVPGGEAFRAWVARLVGAPGGAELPLRAWLDHLAGLLGTEVSAGAGVPTEAAPAVVRLFELADVAIDLAVAVRAAAPPTPAAVLVNLQVRWASPTIDAAVVAAARVLTLPLDAELPPGLLDSVEIVVHAPRGAGPLYAAGPVADPDFRVGGVRAGLRWAGDRIEPLLALNEVRVRPQPGAPPVEIALLDLSSVDALVGGAATALADAFVAGTGAGNTAEAVLTLMGLARPAGAPAVDAALLISDPVQALSRYYRALRADAAGFAPLVRAVWALLGGDPGGPLDAVAVEGSAAGPWLIRLDHLPAPAGSFVRLAVVCRDDGGGGAGDDVRIRLGLRADVEVAATPTTPSVVLQWQPTLVGADLTPDGGAVAVAPGAQRLELRIADLPGPAAAGGVTVTADTVTITVDWAPGASAKVAATIAGVHLGAGGVTVDLGEVRLPGAGADSPDLGLGAGLGPDELWAAVRILVVAGAEAMGGSIGSLLAAVAGAPTSRWPSLPTAPPPDPFDLRTLLDDPLAALTRSVQAMLFDDAIGSDGTPFPVTALQVVQAVLTPDGVDGPPGSVPPVQGAGTAATPWSAPLHRSGESAVEFLSWLAPDGPPSSWPSAVLAADAPPAAVIGADQEDDADEDGIGFWGAAPTGADLIALARRLQLAGVLGAGLDGVTDEVGAGLIDLLADALAGSDGLIAVVTALPGSPAWTELLVQADHGRIPAAVEAVAAVAGLIADARSGGGDVVLVALDSGLAELGAWEALVGVAGPVAERVSLRRPGIDPMRADLGAIGSADAYVVDLADDGTAKVDAVVARLLRVVERVRAVRTAGTRIVLVGHSYTGVVAAAFAAAHADAVAAVVALGAPLAGPDVLVGASSIAEAVRLVAVLGANGLTGPAGAAVTSLGVLLDGQVTEPGIAPVPRPFPAAAFARGAAALPEVSVPAVAVAGVVPDDLRSALRSALDTAAPPARATEPVELRYGMRFGLVLPAAPDEPDVSVDVRVDAGGAPGVEVRVRIISPDGWVLGGPGDGSVATTRVRWVEMRGWTAGGGGIELVLHDAWWSGFGAARVTLDHPAGGPLLDALVQQWRAASTGGALRRVLDALIDIGLVARAGGRATVLADAVTALATDPAGYLAPRLPALLDRTAGLFGLHKDAGAAAGVGPWRLIHQRLPVELVVTAAPWRAEVRTTGAGLPVGRTTRVRGGVDATAGPAAAAAGELVVDTGATVLRATSDGPAVTIGLPGQAGPLTLLPADAATLRARLLPIVPSAVAGAVLGTVLGELTGIALRPIAPLLDDPLGWLRASLSWDGALDPQRVRALLAALGDLTGLDGGEAPIVLPGGVAVDATATESVVQLSIGTDPPLSTGDPNDPVTVDLAVGIGLPPVGAARPSGSITARIPLPGPWQHLEIAFATTATGVSLSLRPEVLGTTITLLPTVSGLDALAGAAAGRLLPTVLDELVAGLSAEPGSHDALDAAVAVASALGIADAVTGTFDGAALATLVADVQSGALTGDGPARAGAVAALLGRVLGPATVQHTAGEPTVGVVLAGGALVAEADLADPFGVGITATGLQLGLITADIAVRGSTAAASARLTVAPSFDVGRGLVLTPALAAEVTAAGVRIELRPLGDDQVLVPLAPAAALPGPQQLAVLARRLAVPVAVRLAIEVLDPRPAPAGTQGMDRQLWAGGPTAADLVVAAGVATRTATGLEVLPGGPQPAGLARGVVDVLRGQEVALGDTGLAVGLAVDGDVVGLALHGAVAVPASDLVVAVRLGVPPEAGPGWDPTGMGLQVLLLSLPAAGDPVVMPRLRLGGVGLALSRADGAPLIDTTVLRIGAIAGTVLVTVPLTGPGALSPSDTFRGAVELTDIGLPIAAGGNGGNPVAASLLQSRGPGDATPANPPVSILVGTTDGGLVVRFAGQPSVRIPVHRTFGPLTIEELAFGFEGAPAPVHGRVGIGVTGGIAVGPLAIGVQDLTLEVPLGAPADLEKWGLDLAGLALRFEAGVVNVVGGLLRTTAPNGTVQYDGSLAVSVAGRTLSAVGSYARPVDDIGSYTSLFVFVSVPFPLGGPPYFFVLGLAGGIGYNRRLRVPDDPLAVPTFPLVAALSGTEGDPMAALRRVATDVPPSRGSFWVAGGVRFTTFGLLQGTALAYVALDRGLELGLLGLLQLQLPPGAPIVSVELALSARFSTVDMMLSVRAGLTRNSWLLSQDCRLTGGFAFVAWFNKPEVLLTIGGYRDGFPVPAHWPRVDRVGLQWAVADGIVVKGGSYFALTHSALMVGASVQVTARFGPIRAWLTAGFDATITWDPFAYDVTAWISIGVALHIEICFIGCISKDIGGELGAWLHIEGPPLHGSVRASFLGFTIPVEFGQHSPQPFLTWAEVVTKYLSTGTAGRPATPVAVASGVRPGAGEAKGGPADPLPVGAEVVLTVGSTMPARTWRLVGATAGEQGPPFAVPDRVDVVPAGPAFAASAGRVRAVLTVMVQRFNGVDWQTLPAAELDRALVTAAPAGFPAAVWSSALAVDPLAPMVTALGSVQVRFPSAREERTGALGAASSIALATLVEETPVRGLPLPAPPVPAPPDNAPPPAAPPPLAPPLPVAPVAVSSRLHTVLEARAARVRPSGGPVRLAAGAAAVWDVPGAARLRLRGSGGRVRLVALSGAGGPLADLTLPGRQVPAQARRLSAEASRIVVVGGADTGPAGWQSHSMLVQVGPATLLAPGATVLAATALRAVAVTPGAGEVRRLPASAVVATQPRLTTILPAGTTVVIVQAFARAGAATSADGVSVRLDDAIGDPQELTDGSRLALVVAVDLPEAVQVVVDCDERWWPAGVVGVTGDPATWADRLRAEPDAVLVTNPAGSRSVPVIEEIEERTRG</sequence>
<protein>
    <recommendedName>
        <fullName evidence="2">DUF6603 domain-containing protein</fullName>
    </recommendedName>
</protein>
<evidence type="ECO:0000313" key="4">
    <source>
        <dbReference type="Proteomes" id="UP000199546"/>
    </source>
</evidence>
<name>A0A1I7CGK5_9ACTN</name>
<feature type="region of interest" description="Disordered" evidence="1">
    <location>
        <begin position="2787"/>
        <end position="2807"/>
    </location>
</feature>
<dbReference type="Gene3D" id="3.40.50.1820">
    <property type="entry name" value="alpha/beta hydrolase"/>
    <property type="match status" value="1"/>
</dbReference>
<dbReference type="STRING" id="1296565.SAMN05660657_04453"/>
<evidence type="ECO:0000313" key="3">
    <source>
        <dbReference type="EMBL" id="SFT98522.1"/>
    </source>
</evidence>
<dbReference type="InterPro" id="IPR046538">
    <property type="entry name" value="DUF6603"/>
</dbReference>
<evidence type="ECO:0000256" key="1">
    <source>
        <dbReference type="SAM" id="MobiDB-lite"/>
    </source>
</evidence>
<dbReference type="EMBL" id="FPBA01000021">
    <property type="protein sequence ID" value="SFT98522.1"/>
    <property type="molecule type" value="Genomic_DNA"/>
</dbReference>
<keyword evidence="4" id="KW-1185">Reference proteome</keyword>